<keyword evidence="2" id="KW-0238">DNA-binding</keyword>
<keyword evidence="1" id="KW-0805">Transcription regulation</keyword>
<proteinExistence type="predicted"/>
<feature type="domain" description="HTH gntR-type" evidence="4">
    <location>
        <begin position="8"/>
        <end position="75"/>
    </location>
</feature>
<dbReference type="InterPro" id="IPR000485">
    <property type="entry name" value="AsnC-type_HTH_dom"/>
</dbReference>
<evidence type="ECO:0000313" key="5">
    <source>
        <dbReference type="EMBL" id="EKF42118.1"/>
    </source>
</evidence>
<protein>
    <submittedName>
        <fullName evidence="5">GntR family transcriptional regulator</fullName>
    </submittedName>
</protein>
<dbReference type="InterPro" id="IPR011711">
    <property type="entry name" value="GntR_C"/>
</dbReference>
<dbReference type="SMART" id="SM00895">
    <property type="entry name" value="FCD"/>
    <property type="match status" value="1"/>
</dbReference>
<keyword evidence="6" id="KW-1185">Reference proteome</keyword>
<dbReference type="Pfam" id="PF07729">
    <property type="entry name" value="FCD"/>
    <property type="match status" value="1"/>
</dbReference>
<dbReference type="AlphaFoldDB" id="K2N450"/>
<keyword evidence="3" id="KW-0804">Transcription</keyword>
<evidence type="ECO:0000256" key="3">
    <source>
        <dbReference type="ARBA" id="ARBA00023163"/>
    </source>
</evidence>
<accession>K2N450</accession>
<evidence type="ECO:0000256" key="2">
    <source>
        <dbReference type="ARBA" id="ARBA00023125"/>
    </source>
</evidence>
<dbReference type="PANTHER" id="PTHR43537">
    <property type="entry name" value="TRANSCRIPTIONAL REGULATOR, GNTR FAMILY"/>
    <property type="match status" value="1"/>
</dbReference>
<dbReference type="InterPro" id="IPR036388">
    <property type="entry name" value="WH-like_DNA-bd_sf"/>
</dbReference>
<dbReference type="Pfam" id="PF00392">
    <property type="entry name" value="GntR"/>
    <property type="match status" value="1"/>
</dbReference>
<dbReference type="STRING" id="721133.SAMN05216176_107254"/>
<dbReference type="InterPro" id="IPR036390">
    <property type="entry name" value="WH_DNA-bd_sf"/>
</dbReference>
<dbReference type="EMBL" id="AMSI01000007">
    <property type="protein sequence ID" value="EKF42118.1"/>
    <property type="molecule type" value="Genomic_DNA"/>
</dbReference>
<evidence type="ECO:0000256" key="1">
    <source>
        <dbReference type="ARBA" id="ARBA00023015"/>
    </source>
</evidence>
<evidence type="ECO:0000313" key="6">
    <source>
        <dbReference type="Proteomes" id="UP000007374"/>
    </source>
</evidence>
<gene>
    <name evidence="5" type="ORF">NA8A_11235</name>
</gene>
<dbReference type="PRINTS" id="PR00033">
    <property type="entry name" value="HTHASNC"/>
</dbReference>
<dbReference type="InterPro" id="IPR000524">
    <property type="entry name" value="Tscrpt_reg_HTH_GntR"/>
</dbReference>
<evidence type="ECO:0000259" key="4">
    <source>
        <dbReference type="PROSITE" id="PS50949"/>
    </source>
</evidence>
<dbReference type="SUPFAM" id="SSF48008">
    <property type="entry name" value="GntR ligand-binding domain-like"/>
    <property type="match status" value="1"/>
</dbReference>
<dbReference type="GO" id="GO:0043565">
    <property type="term" value="F:sequence-specific DNA binding"/>
    <property type="evidence" value="ECO:0007669"/>
    <property type="project" value="InterPro"/>
</dbReference>
<dbReference type="OrthoDB" id="9788098at2"/>
<dbReference type="SMART" id="SM00345">
    <property type="entry name" value="HTH_GNTR"/>
    <property type="match status" value="1"/>
</dbReference>
<dbReference type="Gene3D" id="1.20.120.530">
    <property type="entry name" value="GntR ligand-binding domain-like"/>
    <property type="match status" value="1"/>
</dbReference>
<dbReference type="CDD" id="cd07377">
    <property type="entry name" value="WHTH_GntR"/>
    <property type="match status" value="1"/>
</dbReference>
<name>K2N450_9HYPH</name>
<dbReference type="InterPro" id="IPR008920">
    <property type="entry name" value="TF_FadR/GntR_C"/>
</dbReference>
<dbReference type="Gene3D" id="1.10.10.10">
    <property type="entry name" value="Winged helix-like DNA-binding domain superfamily/Winged helix DNA-binding domain"/>
    <property type="match status" value="1"/>
</dbReference>
<comment type="caution">
    <text evidence="5">The sequence shown here is derived from an EMBL/GenBank/DDBJ whole genome shotgun (WGS) entry which is preliminary data.</text>
</comment>
<dbReference type="SUPFAM" id="SSF46785">
    <property type="entry name" value="Winged helix' DNA-binding domain"/>
    <property type="match status" value="1"/>
</dbReference>
<sequence>MTTSERDTPQGEQAYQSLIDAIAKGELPPGTRLREVELSERLGLSRTPVREALRALEADGIVHHQPRQGAVVRQLDHAEVMELYEMRAVLEGTAARLAARMASEVELRALTALNDDFASAKDPAIAAGINRRFHRALFGAARNRFLTRAVEGLEKTLLILGPTTMLLETRVKEAAAEHTAIIEALQARNGPEAELLMRNHIEAAQLSRLRLRDTASPTA</sequence>
<dbReference type="PRINTS" id="PR00035">
    <property type="entry name" value="HTHGNTR"/>
</dbReference>
<reference evidence="5 6" key="1">
    <citation type="journal article" date="2012" name="J. Bacteriol.">
        <title>Genome Sequence of Nitratireductor indicus Type Strain C115.</title>
        <authorList>
            <person name="Lai Q."/>
            <person name="Li G."/>
            <person name="Yu Z."/>
            <person name="Shao Z."/>
        </authorList>
    </citation>
    <scope>NUCLEOTIDE SEQUENCE [LARGE SCALE GENOMIC DNA]</scope>
    <source>
        <strain evidence="5 6">C115</strain>
    </source>
</reference>
<organism evidence="5 6">
    <name type="scientific">Nitratireductor indicus C115</name>
    <dbReference type="NCBI Taxonomy" id="1231190"/>
    <lineage>
        <taxon>Bacteria</taxon>
        <taxon>Pseudomonadati</taxon>
        <taxon>Pseudomonadota</taxon>
        <taxon>Alphaproteobacteria</taxon>
        <taxon>Hyphomicrobiales</taxon>
        <taxon>Phyllobacteriaceae</taxon>
        <taxon>Nitratireductor</taxon>
    </lineage>
</organism>
<dbReference type="PROSITE" id="PS50949">
    <property type="entry name" value="HTH_GNTR"/>
    <property type="match status" value="1"/>
</dbReference>
<dbReference type="eggNOG" id="COG1802">
    <property type="taxonomic scope" value="Bacteria"/>
</dbReference>
<dbReference type="GO" id="GO:0003700">
    <property type="term" value="F:DNA-binding transcription factor activity"/>
    <property type="evidence" value="ECO:0007669"/>
    <property type="project" value="InterPro"/>
</dbReference>
<dbReference type="RefSeq" id="WP_009450405.1">
    <property type="nucleotide sequence ID" value="NZ_AMSI01000007.1"/>
</dbReference>
<dbReference type="PANTHER" id="PTHR43537:SF49">
    <property type="entry name" value="TRANSCRIPTIONAL REGULATORY PROTEIN"/>
    <property type="match status" value="1"/>
</dbReference>
<dbReference type="PATRIC" id="fig|1231190.3.peg.2341"/>
<dbReference type="Proteomes" id="UP000007374">
    <property type="component" value="Unassembled WGS sequence"/>
</dbReference>